<evidence type="ECO:0000256" key="1">
    <source>
        <dbReference type="SAM" id="Phobius"/>
    </source>
</evidence>
<sequence length="259" mass="27176">MTDRPALEDATLHAYLDGELAPAQAAEVAARLEQDAGARARLAGWQEDRRRLKAALDPVLAEPLAPRLAAAAWSAPRGRRRAAALLARVAAALLLVAAFGAGWLVRDAALSPAQVTAFGRAALDAHRVFAAELRHPVEVPASQAGHLNAWLSNRIGVPIAAPDLSSAGYRLLGGRLLSEPGRPVALYMYEDAAGRRLTLSLAHSRAGDGTGDLTFQARGRLQVVSWMAGPLDVALAGELDGDRLRGLAELVAAGLGRHA</sequence>
<organism evidence="2 3">
    <name type="scientific">Tistlia consotensis USBA 355</name>
    <dbReference type="NCBI Taxonomy" id="560819"/>
    <lineage>
        <taxon>Bacteria</taxon>
        <taxon>Pseudomonadati</taxon>
        <taxon>Pseudomonadota</taxon>
        <taxon>Alphaproteobacteria</taxon>
        <taxon>Rhodospirillales</taxon>
        <taxon>Rhodovibrionaceae</taxon>
        <taxon>Tistlia</taxon>
    </lineage>
</organism>
<dbReference type="Proteomes" id="UP000192917">
    <property type="component" value="Unassembled WGS sequence"/>
</dbReference>
<gene>
    <name evidence="2" type="ORF">SAMN05428998_105296</name>
</gene>
<reference evidence="2 3" key="1">
    <citation type="submission" date="2017-04" db="EMBL/GenBank/DDBJ databases">
        <authorList>
            <person name="Afonso C.L."/>
            <person name="Miller P.J."/>
            <person name="Scott M.A."/>
            <person name="Spackman E."/>
            <person name="Goraichik I."/>
            <person name="Dimitrov K.M."/>
            <person name="Suarez D.L."/>
            <person name="Swayne D.E."/>
        </authorList>
    </citation>
    <scope>NUCLEOTIDE SEQUENCE [LARGE SCALE GENOMIC DNA]</scope>
    <source>
        <strain evidence="2 3">USBA 355</strain>
    </source>
</reference>
<keyword evidence="1" id="KW-0472">Membrane</keyword>
<dbReference type="EMBL" id="FWZX01000005">
    <property type="protein sequence ID" value="SMF14769.1"/>
    <property type="molecule type" value="Genomic_DNA"/>
</dbReference>
<evidence type="ECO:0000313" key="2">
    <source>
        <dbReference type="EMBL" id="SMF14769.1"/>
    </source>
</evidence>
<evidence type="ECO:0000313" key="3">
    <source>
        <dbReference type="Proteomes" id="UP000192917"/>
    </source>
</evidence>
<keyword evidence="1 2" id="KW-0812">Transmembrane</keyword>
<proteinExistence type="predicted"/>
<feature type="transmembrane region" description="Helical" evidence="1">
    <location>
        <begin position="85"/>
        <end position="105"/>
    </location>
</feature>
<name>A0A1Y6BQU7_9PROT</name>
<dbReference type="AlphaFoldDB" id="A0A1Y6BQU7"/>
<keyword evidence="1" id="KW-1133">Transmembrane helix</keyword>
<dbReference type="STRING" id="560819.SAMN05428998_105296"/>
<protein>
    <submittedName>
        <fullName evidence="2">Transmembrane transcriptional regulator (Anti-sigma factor RsiW)</fullName>
    </submittedName>
</protein>
<dbReference type="RefSeq" id="WP_085122392.1">
    <property type="nucleotide sequence ID" value="NZ_FWZX01000005.1"/>
</dbReference>
<keyword evidence="3" id="KW-1185">Reference proteome</keyword>
<accession>A0A1Y6BQU7</accession>